<proteinExistence type="predicted"/>
<keyword evidence="1" id="KW-0677">Repeat</keyword>
<reference evidence="4" key="1">
    <citation type="journal article" date="2023" name="Commun. Biol.">
        <title>Genome analysis of Parmales, the sister group of diatoms, reveals the evolutionary specialization of diatoms from phago-mixotrophs to photoautotrophs.</title>
        <authorList>
            <person name="Ban H."/>
            <person name="Sato S."/>
            <person name="Yoshikawa S."/>
            <person name="Yamada K."/>
            <person name="Nakamura Y."/>
            <person name="Ichinomiya M."/>
            <person name="Sato N."/>
            <person name="Blanc-Mathieu R."/>
            <person name="Endo H."/>
            <person name="Kuwata A."/>
            <person name="Ogata H."/>
        </authorList>
    </citation>
    <scope>NUCLEOTIDE SEQUENCE [LARGE SCALE GENOMIC DNA]</scope>
</reference>
<dbReference type="EMBL" id="BLQM01000343">
    <property type="protein sequence ID" value="GMH84376.1"/>
    <property type="molecule type" value="Genomic_DNA"/>
</dbReference>
<evidence type="ECO:0000256" key="2">
    <source>
        <dbReference type="ARBA" id="ARBA00022803"/>
    </source>
</evidence>
<keyword evidence="2" id="KW-0802">TPR repeat</keyword>
<organism evidence="3 4">
    <name type="scientific">Triparma laevis f. inornata</name>
    <dbReference type="NCBI Taxonomy" id="1714386"/>
    <lineage>
        <taxon>Eukaryota</taxon>
        <taxon>Sar</taxon>
        <taxon>Stramenopiles</taxon>
        <taxon>Ochrophyta</taxon>
        <taxon>Bolidophyceae</taxon>
        <taxon>Parmales</taxon>
        <taxon>Triparmaceae</taxon>
        <taxon>Triparma</taxon>
    </lineage>
</organism>
<dbReference type="PANTHER" id="PTHR45641:SF19">
    <property type="entry name" value="NEPHROCYSTIN-3"/>
    <property type="match status" value="1"/>
</dbReference>
<dbReference type="Proteomes" id="UP001162640">
    <property type="component" value="Unassembled WGS sequence"/>
</dbReference>
<sequence length="379" mass="42864">MRPCGHSAACRDCTRELMTRSEPCPLCRKPISGFDVGVYSNSVGERGLWLTSARNIRELAKNDGFNEDFQKQFNGNEATFLRWKEVFDVLEIVGGRGCHCTVRENMEQQVLTITRSEDLVKLRALAKLCSQEFFDDQSLLAVAWRRILEVLELAMLEEKKTRGKKKQKKNKKNKKKDPRKLEILDACAALGRAVSFVGDMDDAIRYNKRAKDGYEEQLGRDSEKALDVTRGLIANTTMSRDKKIEKYRDLLKRCERALGEENVTTLSTLYSLGAELQKNGENEEAKGVFERAYEGYEKTLGKSHPETLTTVMNRGGIFSHVGDFGTAEELFQTAFEGYEAQLGKDHDQTKASAENLATVQMLIKNETNSDSSQIRSRIS</sequence>
<dbReference type="SUPFAM" id="SSF57850">
    <property type="entry name" value="RING/U-box"/>
    <property type="match status" value="1"/>
</dbReference>
<evidence type="ECO:0000313" key="4">
    <source>
        <dbReference type="Proteomes" id="UP001162640"/>
    </source>
</evidence>
<dbReference type="InterPro" id="IPR011990">
    <property type="entry name" value="TPR-like_helical_dom_sf"/>
</dbReference>
<name>A0A9W7B974_9STRA</name>
<accession>A0A9W7B974</accession>
<protein>
    <submittedName>
        <fullName evidence="3">Uncharacterized protein</fullName>
    </submittedName>
</protein>
<evidence type="ECO:0000256" key="1">
    <source>
        <dbReference type="ARBA" id="ARBA00022737"/>
    </source>
</evidence>
<dbReference type="SUPFAM" id="SSF48452">
    <property type="entry name" value="TPR-like"/>
    <property type="match status" value="1"/>
</dbReference>
<dbReference type="Pfam" id="PF13424">
    <property type="entry name" value="TPR_12"/>
    <property type="match status" value="1"/>
</dbReference>
<dbReference type="InterPro" id="IPR013083">
    <property type="entry name" value="Znf_RING/FYVE/PHD"/>
</dbReference>
<comment type="caution">
    <text evidence="3">The sequence shown here is derived from an EMBL/GenBank/DDBJ whole genome shotgun (WGS) entry which is preliminary data.</text>
</comment>
<dbReference type="Gene3D" id="1.25.40.10">
    <property type="entry name" value="Tetratricopeptide repeat domain"/>
    <property type="match status" value="1"/>
</dbReference>
<evidence type="ECO:0000313" key="3">
    <source>
        <dbReference type="EMBL" id="GMH84376.1"/>
    </source>
</evidence>
<dbReference type="PANTHER" id="PTHR45641">
    <property type="entry name" value="TETRATRICOPEPTIDE REPEAT PROTEIN (AFU_ORTHOLOGUE AFUA_6G03870)"/>
    <property type="match status" value="1"/>
</dbReference>
<dbReference type="Gene3D" id="3.30.40.10">
    <property type="entry name" value="Zinc/RING finger domain, C3HC4 (zinc finger)"/>
    <property type="match status" value="1"/>
</dbReference>
<dbReference type="Pfam" id="PF13920">
    <property type="entry name" value="zf-C3HC4_3"/>
    <property type="match status" value="1"/>
</dbReference>
<dbReference type="AlphaFoldDB" id="A0A9W7B974"/>
<gene>
    <name evidence="3" type="ORF">TL16_g09905</name>
</gene>